<proteinExistence type="inferred from homology"/>
<dbReference type="PANTHER" id="PTHR43806">
    <property type="entry name" value="PEPTIDASE S8"/>
    <property type="match status" value="1"/>
</dbReference>
<dbReference type="GO" id="GO:0004252">
    <property type="term" value="F:serine-type endopeptidase activity"/>
    <property type="evidence" value="ECO:0007669"/>
    <property type="project" value="UniProtKB-UniRule"/>
</dbReference>
<dbReference type="PANTHER" id="PTHR43806:SF11">
    <property type="entry name" value="CEREVISIN-RELATED"/>
    <property type="match status" value="1"/>
</dbReference>
<reference evidence="10 11" key="1">
    <citation type="submission" date="2016-05" db="EMBL/GenBank/DDBJ databases">
        <title>Microbial solvent formation.</title>
        <authorList>
            <person name="Poehlein A."/>
            <person name="Montoya Solano J.D."/>
            <person name="Flitsch S."/>
            <person name="Krabben P."/>
            <person name="Duerre P."/>
            <person name="Daniel R."/>
        </authorList>
    </citation>
    <scope>NUCLEOTIDE SEQUENCE [LARGE SCALE GENOMIC DNA]</scope>
    <source>
        <strain evidence="10 11">L1-8</strain>
    </source>
</reference>
<evidence type="ECO:0000313" key="11">
    <source>
        <dbReference type="Proteomes" id="UP000191154"/>
    </source>
</evidence>
<organism evidence="10 11">
    <name type="scientific">Clostridium saccharobutylicum</name>
    <dbReference type="NCBI Taxonomy" id="169679"/>
    <lineage>
        <taxon>Bacteria</taxon>
        <taxon>Bacillati</taxon>
        <taxon>Bacillota</taxon>
        <taxon>Clostridia</taxon>
        <taxon>Eubacteriales</taxon>
        <taxon>Clostridiaceae</taxon>
        <taxon>Clostridium</taxon>
    </lineage>
</organism>
<dbReference type="GO" id="GO:0006508">
    <property type="term" value="P:proteolysis"/>
    <property type="evidence" value="ECO:0007669"/>
    <property type="project" value="UniProtKB-KW"/>
</dbReference>
<gene>
    <name evidence="10" type="ORF">CLOSAC_10000</name>
</gene>
<sequence>MKNRYKNKLICILITVIISSFTIPITNITANAADINSKDIDLVILFDDNSIDKNVEKIITNSGGKIVEEFPELGGIEVKCSSDLIPVIKSEDSVKSLAPNHVIKLSNEKTIKFEKLNNNSNNVSDDLYESYQWDIKRVTNNGNSFNLESGNHDVIVGIIDSGVDTTHPDLINNFLGGENLVPPNFKDDSSETGDSDDVADRLGHGTNIAGIIAANGRIKGVAPNIGFKSYRIFNKNEETTATIVSSAIIKATDDHVKVINLSIEGYDLKGKCYWTNPSTRIKYDLGNDTAEYSLYKRAIQYAIKNGVTVVSAAGNQGLNCSNKKKLTEYLNDKYSNEGFKYTGITYEVPGSIQGVITVSATSKNDKVASYSNYGEDFIDISAPGGDFSNINEEDSLCLTTAIDGEYTFTAGTSIAAPKVSAVAALIICQHKGISPKLVERKICGTADTLGVDSLSKYYGDGMVNAYNAIQ</sequence>
<dbReference type="InterPro" id="IPR036852">
    <property type="entry name" value="Peptidase_S8/S53_dom_sf"/>
</dbReference>
<dbReference type="PROSITE" id="PS51892">
    <property type="entry name" value="SUBTILASE"/>
    <property type="match status" value="1"/>
</dbReference>
<accession>A0A1S8NJW0</accession>
<name>A0A1S8NJW0_CLOSA</name>
<dbReference type="PROSITE" id="PS00137">
    <property type="entry name" value="SUBTILASE_HIS"/>
    <property type="match status" value="1"/>
</dbReference>
<keyword evidence="8" id="KW-0732">Signal</keyword>
<evidence type="ECO:0000313" key="10">
    <source>
        <dbReference type="EMBL" id="OOM16708.1"/>
    </source>
</evidence>
<evidence type="ECO:0000256" key="5">
    <source>
        <dbReference type="PIRSR" id="PIRSR615500-1"/>
    </source>
</evidence>
<evidence type="ECO:0000256" key="6">
    <source>
        <dbReference type="PROSITE-ProRule" id="PRU01240"/>
    </source>
</evidence>
<evidence type="ECO:0000256" key="7">
    <source>
        <dbReference type="RuleBase" id="RU003355"/>
    </source>
</evidence>
<evidence type="ECO:0000256" key="3">
    <source>
        <dbReference type="ARBA" id="ARBA00022801"/>
    </source>
</evidence>
<evidence type="ECO:0000256" key="2">
    <source>
        <dbReference type="ARBA" id="ARBA00022670"/>
    </source>
</evidence>
<keyword evidence="2 6" id="KW-0645">Protease</keyword>
<dbReference type="InterPro" id="IPR000209">
    <property type="entry name" value="Peptidase_S8/S53_dom"/>
</dbReference>
<dbReference type="RefSeq" id="WP_077864382.1">
    <property type="nucleotide sequence ID" value="NZ_LZYZ01000001.1"/>
</dbReference>
<evidence type="ECO:0000256" key="8">
    <source>
        <dbReference type="SAM" id="SignalP"/>
    </source>
</evidence>
<comment type="similarity">
    <text evidence="1 6 7">Belongs to the peptidase S8 family.</text>
</comment>
<comment type="caution">
    <text evidence="10">The sequence shown here is derived from an EMBL/GenBank/DDBJ whole genome shotgun (WGS) entry which is preliminary data.</text>
</comment>
<keyword evidence="3 6" id="KW-0378">Hydrolase</keyword>
<dbReference type="PROSITE" id="PS00136">
    <property type="entry name" value="SUBTILASE_ASP"/>
    <property type="match status" value="1"/>
</dbReference>
<dbReference type="CDD" id="cd07482">
    <property type="entry name" value="Peptidases_S8_Lantibiotic_specific_protease"/>
    <property type="match status" value="1"/>
</dbReference>
<protein>
    <submittedName>
        <fullName evidence="10">Thermophilic serine proteinase</fullName>
        <ecNumber evidence="10">3.4.21.-</ecNumber>
    </submittedName>
</protein>
<dbReference type="InterPro" id="IPR023827">
    <property type="entry name" value="Peptidase_S8_Asp-AS"/>
</dbReference>
<dbReference type="InterPro" id="IPR023828">
    <property type="entry name" value="Peptidase_S8_Ser-AS"/>
</dbReference>
<dbReference type="PROSITE" id="PS00138">
    <property type="entry name" value="SUBTILASE_SER"/>
    <property type="match status" value="1"/>
</dbReference>
<feature type="domain" description="Peptidase S8/S53" evidence="9">
    <location>
        <begin position="152"/>
        <end position="461"/>
    </location>
</feature>
<feature type="active site" description="Charge relay system" evidence="5 6">
    <location>
        <position position="413"/>
    </location>
</feature>
<dbReference type="Gene3D" id="3.40.50.200">
    <property type="entry name" value="Peptidase S8/S53 domain"/>
    <property type="match status" value="1"/>
</dbReference>
<dbReference type="InterPro" id="IPR008357">
    <property type="entry name" value="Lanit_process"/>
</dbReference>
<dbReference type="InterPro" id="IPR050131">
    <property type="entry name" value="Peptidase_S8_subtilisin-like"/>
</dbReference>
<dbReference type="EMBL" id="LZYZ01000001">
    <property type="protein sequence ID" value="OOM16708.1"/>
    <property type="molecule type" value="Genomic_DNA"/>
</dbReference>
<feature type="active site" description="Charge relay system" evidence="5 6">
    <location>
        <position position="160"/>
    </location>
</feature>
<dbReference type="AlphaFoldDB" id="A0A1S8NJW0"/>
<evidence type="ECO:0000256" key="1">
    <source>
        <dbReference type="ARBA" id="ARBA00011073"/>
    </source>
</evidence>
<keyword evidence="4 6" id="KW-0720">Serine protease</keyword>
<evidence type="ECO:0000256" key="4">
    <source>
        <dbReference type="ARBA" id="ARBA00022825"/>
    </source>
</evidence>
<evidence type="ECO:0000259" key="9">
    <source>
        <dbReference type="Pfam" id="PF00082"/>
    </source>
</evidence>
<dbReference type="PRINTS" id="PR00723">
    <property type="entry name" value="SUBTILISIN"/>
</dbReference>
<feature type="signal peptide" evidence="8">
    <location>
        <begin position="1"/>
        <end position="32"/>
    </location>
</feature>
<feature type="chain" id="PRO_5013272620" evidence="8">
    <location>
        <begin position="33"/>
        <end position="470"/>
    </location>
</feature>
<dbReference type="InterPro" id="IPR022398">
    <property type="entry name" value="Peptidase_S8_His-AS"/>
</dbReference>
<feature type="active site" description="Charge relay system" evidence="5 6">
    <location>
        <position position="204"/>
    </location>
</feature>
<dbReference type="SUPFAM" id="SSF52743">
    <property type="entry name" value="Subtilisin-like"/>
    <property type="match status" value="1"/>
</dbReference>
<dbReference type="Proteomes" id="UP000191154">
    <property type="component" value="Unassembled WGS sequence"/>
</dbReference>
<dbReference type="InterPro" id="IPR015500">
    <property type="entry name" value="Peptidase_S8_subtilisin-rel"/>
</dbReference>
<dbReference type="Pfam" id="PF00082">
    <property type="entry name" value="Peptidase_S8"/>
    <property type="match status" value="1"/>
</dbReference>
<dbReference type="EC" id="3.4.21.-" evidence="10"/>